<dbReference type="OrthoDB" id="3946221at2759"/>
<reference evidence="2" key="1">
    <citation type="submission" date="2011-11" db="EMBL/GenBank/DDBJ databases">
        <title>The Genome Sequence of Fusarium oxysporum Cotton.</title>
        <authorList>
            <consortium name="The Broad Institute Genome Sequencing Platform"/>
            <person name="Ma L.-J."/>
            <person name="Gale L.R."/>
            <person name="Schwartz D.C."/>
            <person name="Zhou S."/>
            <person name="Corby-Kistler H."/>
            <person name="Young S.K."/>
            <person name="Zeng Q."/>
            <person name="Gargeya S."/>
            <person name="Fitzgerald M."/>
            <person name="Haas B."/>
            <person name="Abouelleil A."/>
            <person name="Alvarado L."/>
            <person name="Arachchi H.M."/>
            <person name="Berlin A."/>
            <person name="Brown A."/>
            <person name="Chapman S.B."/>
            <person name="Chen Z."/>
            <person name="Dunbar C."/>
            <person name="Freedman E."/>
            <person name="Gearin G."/>
            <person name="Goldberg J."/>
            <person name="Griggs A."/>
            <person name="Gujja S."/>
            <person name="Heiman D."/>
            <person name="Howarth C."/>
            <person name="Larson L."/>
            <person name="Lui A."/>
            <person name="MacDonald P.J.P."/>
            <person name="Montmayeur A."/>
            <person name="Murphy C."/>
            <person name="Neiman D."/>
            <person name="Pearson M."/>
            <person name="Priest M."/>
            <person name="Roberts A."/>
            <person name="Saif S."/>
            <person name="Shea T."/>
            <person name="Shenoy N."/>
            <person name="Sisk P."/>
            <person name="Stolte C."/>
            <person name="Sykes S."/>
            <person name="Wortman J."/>
            <person name="Nusbaum C."/>
            <person name="Birren B."/>
        </authorList>
    </citation>
    <scope>NUCLEOTIDE SEQUENCE [LARGE SCALE GENOMIC DNA]</scope>
    <source>
        <strain evidence="2">25433</strain>
    </source>
</reference>
<feature type="compositionally biased region" description="Polar residues" evidence="1">
    <location>
        <begin position="1341"/>
        <end position="1361"/>
    </location>
</feature>
<dbReference type="Proteomes" id="UP000030701">
    <property type="component" value="Unassembled WGS sequence"/>
</dbReference>
<feature type="region of interest" description="Disordered" evidence="1">
    <location>
        <begin position="712"/>
        <end position="753"/>
    </location>
</feature>
<accession>X0M3B7</accession>
<feature type="compositionally biased region" description="Polar residues" evidence="1">
    <location>
        <begin position="869"/>
        <end position="889"/>
    </location>
</feature>
<feature type="compositionally biased region" description="Polar residues" evidence="1">
    <location>
        <begin position="935"/>
        <end position="945"/>
    </location>
</feature>
<feature type="compositionally biased region" description="Polar residues" evidence="1">
    <location>
        <begin position="198"/>
        <end position="207"/>
    </location>
</feature>
<feature type="compositionally biased region" description="Polar residues" evidence="1">
    <location>
        <begin position="903"/>
        <end position="912"/>
    </location>
</feature>
<dbReference type="EMBL" id="JH657928">
    <property type="protein sequence ID" value="EXM28002.1"/>
    <property type="molecule type" value="Genomic_DNA"/>
</dbReference>
<feature type="compositionally biased region" description="Acidic residues" evidence="1">
    <location>
        <begin position="568"/>
        <end position="587"/>
    </location>
</feature>
<proteinExistence type="predicted"/>
<sequence length="1565" mass="172716">MPKRKSLGVDNDSFAVRWHSFADMNTPSADIMSSPDPLNDTVEQSVMPPPSTRRIVRSSQRSSRFSSMGLGTSPRKQTFELEVGDNKAPQKLLVTVETEEPSATAGPSSARRKLFQDSPYLPISRRREMATTTTTVPLKGTIEDDNNATPRKRGRPRKTNGTPLPSAGTKRKSITPMHGSPRRRQRTTKVTDTDTDTPNKSADSNAQPTPGTKRRGRPPKNRPVDPPNATEDEQNARGISETSDRSESQALDKIEVAGDASDLPSLRADDSQADNDVTLVITPSEAEANQLRANRTANISAPAQQSEPDSDIWMATLDDEPTPRPGSRATQNAPAPSSPDHGRADDSSDFGDYGFGPAGSDVSSADEPQSDTRPGNEDTVAAGEDFSMIFMDSLPSLQASMRSSVREIAENDIGEETSLIINNTLESLRQSLQDRDRPNVNKETAEQDKEPQPSAPAPAEPRDELRQSTIRPPMTFSPNRNLSSIWRQTPRRMGSSPLRRQVLQSNARDNPDAEYRGSPLATQRQDSSHLEIDNSNLYDDSFSEIPDAVLEAATPRRPRAMAKKAPSETEDVEMGDADLIQFEDEPQQAEIQQQEQVVEEQGAEAEQEAVEDQESVEEQEQQEAEPPAASVGSIISRSDGGRLPTPDDTPPNIDFGNNTAPKSTSVSQSPARSASSRDSPPRNSSPAPATQAQVPPETIEIEDEVVDQAVETTGQVTNGAIVEVEELADNDDEPIMDMTIMPEPDDHSVPDDQPLEETIMEDLVEEEPEEVQEIPEIVVPQQPRLSLEAEMQQPEVTPLNQLTSPIQEPQSLPDVPPERVRRPTLSPIMRAGRALQSVTSDPPTPEARDHHLRSPFRRSASRELGPRVTQPNLRTNASPGKSRPFTETAQIPKGDEVYDDPFGTNTRHTGQASFMEALERRSAGSSPRHRRTMSRESAASSTHFQAPSEGGMSWVHREGPISDNLRGDVPLEAFARSTARPPEPQSISHGQLDGTVDDADDETEDAGDDMDLWEFEAQRSSPHAARQPSPARKPESPIPRRSALPSPWRRQTNKGTQRPPTTADQTRNELEENEEHLEEETAPQPDNMDVAQDEPSQAEEYSLVTQREVPQESDKAPATAKANRFDLSTFFSSPAAIPGMLADKLSPLKKMSVFGARPTETEPQPMETAHTLPTSSMFPQLPQQELVPRGQPRAGFFSPIRPVQPLARRGLSEEPENDEYSRSDSRSNMSSPSRQATASPRQDERDASMQETSEHQNDGEQQEELDEEGTEVLEEEEGEDQVSEPLPSVPQKMNFTPQRRNPSQSFFKASTQAAAPDPAPILSSSATTPPRMQLTHADIQKWQQQTSNASEDSPERSTASTLLRPLPPKNASPIKSSLRSPLKPHTPGRVVEFTSSVLSPIEQAKVRHQRRLSNSSAASQSSTGAQRPRVRALPHQTANKENNTIPQIPIYNEKLPTKQTHPEPLSQTVWTRRHWLLLDDLLQQRRQGPFRLHFERYSDQYLGKTVASQGESMTLERWHLDCVDAFKAQVGGWDEAALVKRLFALILGEEKRSRGAGKPARVMFH</sequence>
<feature type="compositionally biased region" description="Acidic residues" evidence="1">
    <location>
        <begin position="1071"/>
        <end position="1081"/>
    </location>
</feature>
<feature type="compositionally biased region" description="Acidic residues" evidence="1">
    <location>
        <begin position="597"/>
        <end position="623"/>
    </location>
</feature>
<feature type="compositionally biased region" description="Polar residues" evidence="1">
    <location>
        <begin position="1049"/>
        <end position="1065"/>
    </location>
</feature>
<feature type="compositionally biased region" description="Polar residues" evidence="1">
    <location>
        <begin position="1291"/>
        <end position="1313"/>
    </location>
</feature>
<reference evidence="2" key="2">
    <citation type="submission" date="2012-05" db="EMBL/GenBank/DDBJ databases">
        <title>The Genome Annotation of Fusarium oxysporum Cotton.</title>
        <authorList>
            <consortium name="The Broad Institute Genomics Platform"/>
            <person name="Ma L.-J."/>
            <person name="Corby-Kistler H."/>
            <person name="Broz K."/>
            <person name="Gale L.R."/>
            <person name="Jonkers W."/>
            <person name="O'Donnell K."/>
            <person name="Ploetz R."/>
            <person name="Steinberg C."/>
            <person name="Schwartz D.C."/>
            <person name="VanEtten H."/>
            <person name="Zhou S."/>
            <person name="Young S.K."/>
            <person name="Zeng Q."/>
            <person name="Gargeya S."/>
            <person name="Fitzgerald M."/>
            <person name="Abouelleil A."/>
            <person name="Alvarado L."/>
            <person name="Chapman S.B."/>
            <person name="Gainer-Dewar J."/>
            <person name="Goldberg J."/>
            <person name="Griggs A."/>
            <person name="Gujja S."/>
            <person name="Hansen M."/>
            <person name="Howarth C."/>
            <person name="Imamovic A."/>
            <person name="Ireland A."/>
            <person name="Larimer J."/>
            <person name="McCowan C."/>
            <person name="Murphy C."/>
            <person name="Pearson M."/>
            <person name="Poon T.W."/>
            <person name="Priest M."/>
            <person name="Roberts A."/>
            <person name="Saif S."/>
            <person name="Shea T."/>
            <person name="Sykes S."/>
            <person name="Wortman J."/>
            <person name="Nusbaum C."/>
            <person name="Birren B."/>
        </authorList>
    </citation>
    <scope>NUCLEOTIDE SEQUENCE</scope>
    <source>
        <strain evidence="2">25433</strain>
    </source>
</reference>
<feature type="region of interest" description="Disordered" evidence="1">
    <location>
        <begin position="96"/>
        <end position="387"/>
    </location>
</feature>
<protein>
    <submittedName>
        <fullName evidence="2">Uncharacterized protein</fullName>
    </submittedName>
</protein>
<dbReference type="HOGENOM" id="CLU_001964_0_0_1"/>
<feature type="region of interest" description="Disordered" evidence="1">
    <location>
        <begin position="1157"/>
        <end position="1388"/>
    </location>
</feature>
<feature type="compositionally biased region" description="Low complexity" evidence="1">
    <location>
        <begin position="57"/>
        <end position="67"/>
    </location>
</feature>
<feature type="compositionally biased region" description="Basic and acidic residues" evidence="1">
    <location>
        <begin position="1241"/>
        <end position="1258"/>
    </location>
</feature>
<feature type="compositionally biased region" description="Low complexity" evidence="1">
    <location>
        <begin position="663"/>
        <end position="689"/>
    </location>
</feature>
<feature type="compositionally biased region" description="Polar residues" evidence="1">
    <location>
        <begin position="361"/>
        <end position="373"/>
    </location>
</feature>
<feature type="compositionally biased region" description="Polar residues" evidence="1">
    <location>
        <begin position="476"/>
        <end position="487"/>
    </location>
</feature>
<evidence type="ECO:0000256" key="1">
    <source>
        <dbReference type="SAM" id="MobiDB-lite"/>
    </source>
</evidence>
<feature type="compositionally biased region" description="Polar residues" evidence="1">
    <location>
        <begin position="291"/>
        <end position="307"/>
    </location>
</feature>
<feature type="compositionally biased region" description="Low complexity" evidence="1">
    <location>
        <begin position="1412"/>
        <end position="1427"/>
    </location>
</feature>
<name>X0M3B7_FUSOX</name>
<feature type="region of interest" description="Disordered" evidence="1">
    <location>
        <begin position="28"/>
        <end position="79"/>
    </location>
</feature>
<feature type="compositionally biased region" description="Acidic residues" evidence="1">
    <location>
        <begin position="1260"/>
        <end position="1282"/>
    </location>
</feature>
<feature type="region of interest" description="Disordered" evidence="1">
    <location>
        <begin position="1404"/>
        <end position="1440"/>
    </location>
</feature>
<organism evidence="2">
    <name type="scientific">Fusarium oxysporum f. sp. vasinfectum 25433</name>
    <dbReference type="NCBI Taxonomy" id="1089449"/>
    <lineage>
        <taxon>Eukaryota</taxon>
        <taxon>Fungi</taxon>
        <taxon>Dikarya</taxon>
        <taxon>Ascomycota</taxon>
        <taxon>Pezizomycotina</taxon>
        <taxon>Sordariomycetes</taxon>
        <taxon>Hypocreomycetidae</taxon>
        <taxon>Hypocreales</taxon>
        <taxon>Nectriaceae</taxon>
        <taxon>Fusarium</taxon>
        <taxon>Fusarium oxysporum species complex</taxon>
    </lineage>
</organism>
<feature type="compositionally biased region" description="Acidic residues" evidence="1">
    <location>
        <begin position="723"/>
        <end position="735"/>
    </location>
</feature>
<feature type="region of interest" description="Disordered" evidence="1">
    <location>
        <begin position="798"/>
        <end position="1120"/>
    </location>
</feature>
<feature type="compositionally biased region" description="Polar residues" evidence="1">
    <location>
        <begin position="1171"/>
        <end position="1183"/>
    </location>
</feature>
<gene>
    <name evidence="2" type="ORF">FOTG_06255</name>
</gene>
<feature type="region of interest" description="Disordered" evidence="1">
    <location>
        <begin position="429"/>
        <end position="700"/>
    </location>
</feature>
<feature type="compositionally biased region" description="Basic and acidic residues" evidence="1">
    <location>
        <begin position="432"/>
        <end position="451"/>
    </location>
</feature>
<evidence type="ECO:0000313" key="2">
    <source>
        <dbReference type="EMBL" id="EXM28002.1"/>
    </source>
</evidence>
<feature type="compositionally biased region" description="Basic and acidic residues" evidence="1">
    <location>
        <begin position="242"/>
        <end position="256"/>
    </location>
</feature>
<feature type="compositionally biased region" description="Polar residues" evidence="1">
    <location>
        <begin position="798"/>
        <end position="810"/>
    </location>
</feature>
<feature type="compositionally biased region" description="Acidic residues" evidence="1">
    <location>
        <begin position="995"/>
        <end position="1014"/>
    </location>
</feature>